<evidence type="ECO:0000259" key="5">
    <source>
        <dbReference type="PROSITE" id="PS50977"/>
    </source>
</evidence>
<proteinExistence type="predicted"/>
<dbReference type="SUPFAM" id="SSF46689">
    <property type="entry name" value="Homeodomain-like"/>
    <property type="match status" value="1"/>
</dbReference>
<dbReference type="Gene3D" id="1.10.10.60">
    <property type="entry name" value="Homeodomain-like"/>
    <property type="match status" value="1"/>
</dbReference>
<keyword evidence="1" id="KW-0805">Transcription regulation</keyword>
<gene>
    <name evidence="6" type="ORF">ACFFNX_03440</name>
</gene>
<dbReference type="InterPro" id="IPR001647">
    <property type="entry name" value="HTH_TetR"/>
</dbReference>
<keyword evidence="2 4" id="KW-0238">DNA-binding</keyword>
<evidence type="ECO:0000256" key="3">
    <source>
        <dbReference type="ARBA" id="ARBA00023163"/>
    </source>
</evidence>
<dbReference type="InterPro" id="IPR050109">
    <property type="entry name" value="HTH-type_TetR-like_transc_reg"/>
</dbReference>
<evidence type="ECO:0000256" key="1">
    <source>
        <dbReference type="ARBA" id="ARBA00023015"/>
    </source>
</evidence>
<evidence type="ECO:0000313" key="6">
    <source>
        <dbReference type="EMBL" id="MFB9831236.1"/>
    </source>
</evidence>
<accession>A0ABV5Y881</accession>
<name>A0ABV5Y881_9ACTN</name>
<evidence type="ECO:0000256" key="4">
    <source>
        <dbReference type="PROSITE-ProRule" id="PRU00335"/>
    </source>
</evidence>
<dbReference type="PANTHER" id="PTHR30055:SF234">
    <property type="entry name" value="HTH-TYPE TRANSCRIPTIONAL REGULATOR BETI"/>
    <property type="match status" value="1"/>
</dbReference>
<evidence type="ECO:0000256" key="2">
    <source>
        <dbReference type="ARBA" id="ARBA00023125"/>
    </source>
</evidence>
<evidence type="ECO:0000313" key="7">
    <source>
        <dbReference type="Proteomes" id="UP001589627"/>
    </source>
</evidence>
<dbReference type="Pfam" id="PF17754">
    <property type="entry name" value="TetR_C_14"/>
    <property type="match status" value="1"/>
</dbReference>
<organism evidence="6 7">
    <name type="scientific">Actinoallomurus acaciae</name>
    <dbReference type="NCBI Taxonomy" id="502577"/>
    <lineage>
        <taxon>Bacteria</taxon>
        <taxon>Bacillati</taxon>
        <taxon>Actinomycetota</taxon>
        <taxon>Actinomycetes</taxon>
        <taxon>Streptosporangiales</taxon>
        <taxon>Thermomonosporaceae</taxon>
        <taxon>Actinoallomurus</taxon>
    </lineage>
</organism>
<comment type="caution">
    <text evidence="6">The sequence shown here is derived from an EMBL/GenBank/DDBJ whole genome shotgun (WGS) entry which is preliminary data.</text>
</comment>
<feature type="DNA-binding region" description="H-T-H motif" evidence="4">
    <location>
        <begin position="41"/>
        <end position="60"/>
    </location>
</feature>
<protein>
    <submittedName>
        <fullName evidence="6">TetR family transcriptional regulator</fullName>
    </submittedName>
</protein>
<dbReference type="PROSITE" id="PS50977">
    <property type="entry name" value="HTH_TETR_2"/>
    <property type="match status" value="1"/>
</dbReference>
<keyword evidence="7" id="KW-1185">Reference proteome</keyword>
<dbReference type="PANTHER" id="PTHR30055">
    <property type="entry name" value="HTH-TYPE TRANSCRIPTIONAL REGULATOR RUTR"/>
    <property type="match status" value="1"/>
</dbReference>
<dbReference type="InterPro" id="IPR041347">
    <property type="entry name" value="MftR_C"/>
</dbReference>
<reference evidence="6 7" key="1">
    <citation type="submission" date="2024-09" db="EMBL/GenBank/DDBJ databases">
        <authorList>
            <person name="Sun Q."/>
            <person name="Mori K."/>
        </authorList>
    </citation>
    <scope>NUCLEOTIDE SEQUENCE [LARGE SCALE GENOMIC DNA]</scope>
    <source>
        <strain evidence="6 7">TBRC 0563</strain>
    </source>
</reference>
<dbReference type="Proteomes" id="UP001589627">
    <property type="component" value="Unassembled WGS sequence"/>
</dbReference>
<dbReference type="EMBL" id="JBHLZP010000012">
    <property type="protein sequence ID" value="MFB9831236.1"/>
    <property type="molecule type" value="Genomic_DNA"/>
</dbReference>
<dbReference type="RefSeq" id="WP_378194918.1">
    <property type="nucleotide sequence ID" value="NZ_JBHLZP010000012.1"/>
</dbReference>
<keyword evidence="3" id="KW-0804">Transcription</keyword>
<sequence length="199" mass="21710">MRAGANADGSGLRERKKARTRAAIQSNALRLFREQGYDATTIDQIIEAAEVSESTFFRYFPAKEDLVLQDDYPAIVEMYREQPADMPPVQAMRAGFATLFGGMTAEQRAEQQDRVALCIGVPALRAAMLDQFSQTLQLFANAIAARAGRSSDDFKVRTIAGAVLGIMMAVLAEMAENPEADLAALIDRGFVNLESGLEL</sequence>
<dbReference type="Pfam" id="PF00440">
    <property type="entry name" value="TetR_N"/>
    <property type="match status" value="1"/>
</dbReference>
<dbReference type="PRINTS" id="PR00455">
    <property type="entry name" value="HTHTETR"/>
</dbReference>
<feature type="domain" description="HTH tetR-type" evidence="5">
    <location>
        <begin position="18"/>
        <end position="78"/>
    </location>
</feature>
<dbReference type="Gene3D" id="1.10.357.10">
    <property type="entry name" value="Tetracycline Repressor, domain 2"/>
    <property type="match status" value="1"/>
</dbReference>
<dbReference type="InterPro" id="IPR009057">
    <property type="entry name" value="Homeodomain-like_sf"/>
</dbReference>